<feature type="chain" id="PRO_5006622113" evidence="3">
    <location>
        <begin position="29"/>
        <end position="2848"/>
    </location>
</feature>
<evidence type="ECO:0000256" key="3">
    <source>
        <dbReference type="SAM" id="SignalP"/>
    </source>
</evidence>
<evidence type="ECO:0000256" key="2">
    <source>
        <dbReference type="SAM" id="Phobius"/>
    </source>
</evidence>
<evidence type="ECO:0000313" key="6">
    <source>
        <dbReference type="Proteomes" id="UP000051952"/>
    </source>
</evidence>
<feature type="transmembrane region" description="Helical" evidence="2">
    <location>
        <begin position="2496"/>
        <end position="2518"/>
    </location>
</feature>
<evidence type="ECO:0000259" key="4">
    <source>
        <dbReference type="PROSITE" id="PS00022"/>
    </source>
</evidence>
<keyword evidence="5" id="KW-0223">Dioxygenase</keyword>
<accession>A0A0S4JAM5</accession>
<feature type="transmembrane region" description="Helical" evidence="2">
    <location>
        <begin position="2530"/>
        <end position="2550"/>
    </location>
</feature>
<feature type="transmembrane region" description="Helical" evidence="2">
    <location>
        <begin position="2287"/>
        <end position="2306"/>
    </location>
</feature>
<feature type="transmembrane region" description="Helical" evidence="2">
    <location>
        <begin position="2326"/>
        <end position="2350"/>
    </location>
</feature>
<feature type="compositionally biased region" description="Low complexity" evidence="1">
    <location>
        <begin position="2727"/>
        <end position="2740"/>
    </location>
</feature>
<dbReference type="PROSITE" id="PS00022">
    <property type="entry name" value="EGF_1"/>
    <property type="match status" value="1"/>
</dbReference>
<keyword evidence="2" id="KW-1133">Transmembrane helix</keyword>
<dbReference type="EMBL" id="CYKH01001464">
    <property type="protein sequence ID" value="CUG87201.1"/>
    <property type="molecule type" value="Genomic_DNA"/>
</dbReference>
<evidence type="ECO:0000256" key="1">
    <source>
        <dbReference type="SAM" id="MobiDB-lite"/>
    </source>
</evidence>
<feature type="compositionally biased region" description="Low complexity" evidence="1">
    <location>
        <begin position="1655"/>
        <end position="1673"/>
    </location>
</feature>
<feature type="domain" description="EGF-like" evidence="4">
    <location>
        <begin position="1560"/>
        <end position="1571"/>
    </location>
</feature>
<proteinExistence type="predicted"/>
<protein>
    <submittedName>
        <fullName evidence="5">Homogentisate 1,2-dioxygenase, putative</fullName>
    </submittedName>
</protein>
<feature type="region of interest" description="Disordered" evidence="1">
    <location>
        <begin position="2685"/>
        <end position="2804"/>
    </location>
</feature>
<feature type="compositionally biased region" description="Basic residues" evidence="1">
    <location>
        <begin position="2695"/>
        <end position="2712"/>
    </location>
</feature>
<dbReference type="Proteomes" id="UP000051952">
    <property type="component" value="Unassembled WGS sequence"/>
</dbReference>
<feature type="transmembrane region" description="Helical" evidence="2">
    <location>
        <begin position="2202"/>
        <end position="2223"/>
    </location>
</feature>
<feature type="region of interest" description="Disordered" evidence="1">
    <location>
        <begin position="1655"/>
        <end position="1902"/>
    </location>
</feature>
<feature type="compositionally biased region" description="Low complexity" evidence="1">
    <location>
        <begin position="1855"/>
        <end position="1886"/>
    </location>
</feature>
<keyword evidence="6" id="KW-1185">Reference proteome</keyword>
<name>A0A0S4JAM5_BODSA</name>
<dbReference type="SUPFAM" id="SSF55486">
    <property type="entry name" value="Metalloproteases ('zincins'), catalytic domain"/>
    <property type="match status" value="1"/>
</dbReference>
<keyword evidence="2" id="KW-0472">Membrane</keyword>
<organism evidence="5 6">
    <name type="scientific">Bodo saltans</name>
    <name type="common">Flagellated protozoan</name>
    <dbReference type="NCBI Taxonomy" id="75058"/>
    <lineage>
        <taxon>Eukaryota</taxon>
        <taxon>Discoba</taxon>
        <taxon>Euglenozoa</taxon>
        <taxon>Kinetoplastea</taxon>
        <taxon>Metakinetoplastina</taxon>
        <taxon>Eubodonida</taxon>
        <taxon>Bodonidae</taxon>
        <taxon>Bodo</taxon>
    </lineage>
</organism>
<feature type="compositionally biased region" description="Low complexity" evidence="1">
    <location>
        <begin position="2788"/>
        <end position="2800"/>
    </location>
</feature>
<feature type="region of interest" description="Disordered" evidence="1">
    <location>
        <begin position="32"/>
        <end position="66"/>
    </location>
</feature>
<dbReference type="InterPro" id="IPR000742">
    <property type="entry name" value="EGF"/>
</dbReference>
<dbReference type="VEuPathDB" id="TriTrypDB:BSAL_09135"/>
<feature type="transmembrane region" description="Helical" evidence="2">
    <location>
        <begin position="2160"/>
        <end position="2190"/>
    </location>
</feature>
<reference evidence="6" key="1">
    <citation type="submission" date="2015-09" db="EMBL/GenBank/DDBJ databases">
        <authorList>
            <consortium name="Pathogen Informatics"/>
        </authorList>
    </citation>
    <scope>NUCLEOTIDE SEQUENCE [LARGE SCALE GENOMIC DNA]</scope>
    <source>
        <strain evidence="6">Lake Konstanz</strain>
    </source>
</reference>
<dbReference type="InterPro" id="IPR052881">
    <property type="entry name" value="Keratinocyte_PR"/>
</dbReference>
<feature type="compositionally biased region" description="Low complexity" evidence="1">
    <location>
        <begin position="1680"/>
        <end position="1711"/>
    </location>
</feature>
<feature type="compositionally biased region" description="Low complexity" evidence="1">
    <location>
        <begin position="1787"/>
        <end position="1817"/>
    </location>
</feature>
<feature type="transmembrane region" description="Helical" evidence="2">
    <location>
        <begin position="2243"/>
        <end position="2266"/>
    </location>
</feature>
<dbReference type="PANTHER" id="PTHR48138">
    <property type="entry name" value="KERATINOCYTE PROLINE-RICH PROTEIN-RELATED"/>
    <property type="match status" value="1"/>
</dbReference>
<keyword evidence="5" id="KW-0560">Oxidoreductase</keyword>
<feature type="region of interest" description="Disordered" evidence="1">
    <location>
        <begin position="2827"/>
        <end position="2848"/>
    </location>
</feature>
<keyword evidence="3" id="KW-0732">Signal</keyword>
<dbReference type="GO" id="GO:0051213">
    <property type="term" value="F:dioxygenase activity"/>
    <property type="evidence" value="ECO:0007669"/>
    <property type="project" value="UniProtKB-KW"/>
</dbReference>
<feature type="compositionally biased region" description="Basic and acidic residues" evidence="1">
    <location>
        <begin position="36"/>
        <end position="54"/>
    </location>
</feature>
<feature type="compositionally biased region" description="Polar residues" evidence="1">
    <location>
        <begin position="1818"/>
        <end position="1845"/>
    </location>
</feature>
<dbReference type="PANTHER" id="PTHR48138:SF2">
    <property type="entry name" value="KERATINOCYTE PROLINE-RICH PROTEIN"/>
    <property type="match status" value="1"/>
</dbReference>
<keyword evidence="2" id="KW-0812">Transmembrane</keyword>
<dbReference type="Gene3D" id="2.10.55.10">
    <property type="entry name" value="Leishmanolysin domain 3"/>
    <property type="match status" value="1"/>
</dbReference>
<feature type="compositionally biased region" description="Polar residues" evidence="1">
    <location>
        <begin position="1712"/>
        <end position="1736"/>
    </location>
</feature>
<gene>
    <name evidence="5" type="ORF">BSAL_09135</name>
</gene>
<feature type="transmembrane region" description="Helical" evidence="2">
    <location>
        <begin position="2448"/>
        <end position="2470"/>
    </location>
</feature>
<evidence type="ECO:0000313" key="5">
    <source>
        <dbReference type="EMBL" id="CUG87201.1"/>
    </source>
</evidence>
<dbReference type="Gene3D" id="3.90.132.10">
    <property type="entry name" value="Leishmanolysin , domain 2"/>
    <property type="match status" value="1"/>
</dbReference>
<dbReference type="Gene3D" id="3.10.170.20">
    <property type="match status" value="1"/>
</dbReference>
<sequence length="2848" mass="306182">MAVIAFNTRMRFVFFVFVLLSSLQSCTSLVSSSRGTTRDTRSIPRSTRPRDTTEQRVMNELATPPQSSSRDMQWYYSCWNTSERRIILERSLILLRGGNFSNSNSLGSWCENSATTGSTSSIIDSFSNGANTALRRPRVRYFMLPSSPIHTCLHTGMLVQTMQRNNKYVCAATDVANDAAAASFLTNVLPRVVHWIQRSLLIPAVELKPNSTTTGERTHPVKPDNDFGICEGQIGPYIPLSHDGRTSGTKGPANPHDRRYVYPSVVTSSSGADDTTYSVLPNTTIHRSSRTASRGTYHAIDGDVVLYITMMFSYFYWDANPCQFHPITGRPTVIHLNLDPGVLNLAIVPTGTSKTVWAELLSRYILRDVVQALALKNFFLDLNPTRYTRPLVYNNVSSSAPLDRVQLHQDEVFTTFRSPEGYDYNALLREPLLSITAAHFACNSTVGAALESINDVLYTTVNQNLAGRLFTFDLFTYDQLDVIMSDVMYGMMQSNGFWDVDWTTPVRETNLFGRHAGCTFSTKLCNETFPGRLLPLGGTWGLSTKLNGTTRRTVIVNVSTSASFSNIDGTVNESAFDVWTAASVLSNHSSLLPTPFCFLDDDTTLNTLMCHPLRRGVGSCNVGNYTGSLPPALRYFPGVPNMGGVYDKLLYCPIPDKNFVDCATVITNLYGDIASSPYSDFYCIDQVVLKPYVVQWPTGNTTRNVWKRVGSGCFRITECNPTTRTFSVRLPVVGSGNLTVSWPAVIECGGHVSQQLFPANNLTYHCPPYDSVCTSFYQKNPLLLPRDTPILAGDTDASMLPSMTPQRFTSLDVNVVLPNWTLASPPWWQASSVVNATMSIQANGLAAGWSLEATAKSNAIMSSTVFVPLSIQFSLASSGAAPFGGLLVVTTECGFPLSCAPVNASRSNFSLDEDFVNLQCWNQSTTPSCDASEYVPGLATMPDHCSASSPNQWVFFVDGPVVANTMYVTETVRCSYTMQNDDSSSDYGDPGEYLDVSFYALQPASLTFNSSSGLYQMNNATLQRNQSELLAAIRTTQEWLSPAAQPYCGNPLDVPAQSLSSSNATFSLQLVASAAHFNAVSDDLSPFLPSQHAAQNVTTPTSWGDFSEVLHQLWNGSSGAWQIPRTSASVVSLAVEDHGIITPNTTVTIVGIPIVPSVSVIALSLSATVTPQDLTASPWPSSYGLSYAGPVTPWWTVSPVNSSLLLMQANLLNGSGLVCNTSANILPSPISSVTTAEREMFASAAPCDSVVRIQVTFSGCSGLQDRWTTMEEAVFTDNIISSRDACAGAGAQLLSRRGRELKWSASQFPTVIISLDINTTLNVSQQQCSFVGVQLNTLVPVLLGGTNSTSRLQRHLVTIQQRFVNGSWAPSQSALTASMVLFPTATQQSDYALQLVYTASCLSCSTSLYYEFVLPSTFQKSPQRIRVNDTFVLRLDDTQYRRDQMIRHPWWNSSDTVLLGCSGLGLTVQLWMAQRIVVRVTQLQGSHLDACTPRLGKVGVLTSGYVTVSSSPTAASAVAEFHVSLNRTTVIYRTSASDASVSIACARCNFRGLCVGSTSCTCFVGYGGPACNVCASQNMSAAPNGQCAYYCDDSSPAAPVPPTISPRYKQWVAECIQVGGYLDPQSQCRCVCNGTFCFYPTATRSQSVTLTLMETPTVGPDTTSSPSPSGSSSPTPPASTTPSGRPSTTASPSGTGTTSPNGPTPTTTVSPWRTSTASPGSHTATNQPASTDTASPTGPIHTATPASSGTASSSPDGTASTSTTTSPAGSHTGTPATVVPTSSIGASSTTSVPGGSVSSTPSPLSTGSLPPTQSPSGWTASPTTGTQTPWVSGSPAPSDSTTLGPTPTGGDWTLTPSPISTPSTEAPSTNTNVPSPTGTPNGTTTPAPTPPAPTNHSWTTRVSASQEWTVTATKGLYSQTKTFSTSGELYPATPIVPFLSSAFVFFSSASSNANLASLFRGDSNAPTALVVSVTSALLEEYYTNAATVPVKQLLDEVDSPLALRRVTTTPVTFAMEVGGLSYRRELLASALVPIARYEDPKCALRYAASVPLDSWNPLWNETNSTAVSTSSSNATDQEDNTSWFAVPTADAKYVCDFFVYGPVFRSCFNRIQFSGSVNMWMDEKTLIVYMVVTADQLVAAAPPDESNDVRLLEVVQKAHQIFWCILAVIMLLTSPHLLLDAQLSALLAAIAMRSPGACVDGAATNIFSYLLKPYPIIAVVLPFSWNGEVSTLKQHLNNFWAHAAGLVFFFVIAVMAKVLSALRGWGDGSDLRGEAPSVLRKVFRMEGWVFFSQLVSALLATGIIFSGVSGLRAVEAGAETDGPSSIASLVLMPIALLLVCVMCATLMYFADNAIPSLDPMAPKYSSIDSLLRMRGDERSSKALRAELNRAAPKTLMWSKRLAVCVSVWFPPRWLLPRGYWTFPIRKQCFPRTQATLHQQRRDDRMREILTRWTPLIHVFRNIVVAALLALSGAESLCWSPSATTVFAPPWMQSGYISYRIGFGIAAAVVCCWVLFVIIVRPFRSVNLSLLSVWLSMTFVVVGAVMISYGTSPRGGVYSLSSVGTSTVPDDTPEGISSLLLATDAVATIVTMLLVLEHYVLDEYIEEVDRTASSQLQHIDALEACFLEVPHSRGIDMSLNAAAVAEGDALEMSNISVGGLGYKSPTVPAPIAPFSPLDALRKMVEEDAPRTGGTKAKGKNSKKKHRGGKRPAVLRREGSDLSDDDAWSHSGSSSGSSISLDAKAKPSPAPPAAPKSSATAPVARFNPLDDSSSNNKKRGGKNKTETSAKAKPTATTSLSRRSNNRSEFDFDALEAMLFKSDPLPPHVGESTVVAPPPLDREAAANLWKR</sequence>
<feature type="signal peptide" evidence="3">
    <location>
        <begin position="1"/>
        <end position="28"/>
    </location>
</feature>
<feature type="compositionally biased region" description="Low complexity" evidence="1">
    <location>
        <begin position="1742"/>
        <end position="1775"/>
    </location>
</feature>